<keyword evidence="2" id="KW-1185">Reference proteome</keyword>
<organism evidence="1 2">
    <name type="scientific">Nocardioides pinisoli</name>
    <dbReference type="NCBI Taxonomy" id="2950279"/>
    <lineage>
        <taxon>Bacteria</taxon>
        <taxon>Bacillati</taxon>
        <taxon>Actinomycetota</taxon>
        <taxon>Actinomycetes</taxon>
        <taxon>Propionibacteriales</taxon>
        <taxon>Nocardioidaceae</taxon>
        <taxon>Nocardioides</taxon>
    </lineage>
</organism>
<sequence>MHRIDDATVVTVGEAQGVSVSPDEQAIGASASRPVGFEVALLDEDVGGRLQLELDAGSSSGTMSVRAVVDGDGWTLELPY</sequence>
<gene>
    <name evidence="1" type="ORF">NCI01_20840</name>
</gene>
<dbReference type="Proteomes" id="UP001204524">
    <property type="component" value="Unassembled WGS sequence"/>
</dbReference>
<protein>
    <submittedName>
        <fullName evidence="1">Uncharacterized protein</fullName>
    </submittedName>
</protein>
<name>A0ABT1L2K1_9ACTN</name>
<comment type="caution">
    <text evidence="1">The sequence shown here is derived from an EMBL/GenBank/DDBJ whole genome shotgun (WGS) entry which is preliminary data.</text>
</comment>
<evidence type="ECO:0000313" key="2">
    <source>
        <dbReference type="Proteomes" id="UP001204524"/>
    </source>
</evidence>
<dbReference type="EMBL" id="JANARS010000013">
    <property type="protein sequence ID" value="MCP3424255.1"/>
    <property type="molecule type" value="Genomic_DNA"/>
</dbReference>
<reference evidence="1 2" key="1">
    <citation type="submission" date="2022-06" db="EMBL/GenBank/DDBJ databases">
        <authorList>
            <person name="So Y."/>
        </authorList>
    </citation>
    <scope>NUCLEOTIDE SEQUENCE [LARGE SCALE GENOMIC DNA]</scope>
    <source>
        <strain evidence="1 2">STR3</strain>
    </source>
</reference>
<proteinExistence type="predicted"/>
<evidence type="ECO:0000313" key="1">
    <source>
        <dbReference type="EMBL" id="MCP3424255.1"/>
    </source>
</evidence>
<accession>A0ABT1L2K1</accession>
<dbReference type="RefSeq" id="WP_254183412.1">
    <property type="nucleotide sequence ID" value="NZ_JANARS010000013.1"/>
</dbReference>